<protein>
    <submittedName>
        <fullName evidence="1">Uncharacterized protein</fullName>
    </submittedName>
</protein>
<accession>A0ABD1S2H2</accession>
<sequence>MAGDSLTTDLIHAFRSLCDYGGSVLQHLGNITDSNPNLHKAPVKYEGSDEHEIYLILQLLILAGSQVNNMSMLANQGPLNSNDHIGRITSEQHVHVGKPRPFELKCAAALVEDSHGIIM</sequence>
<name>A0ABD1S2H2_9LAMI</name>
<proteinExistence type="predicted"/>
<reference evidence="2" key="1">
    <citation type="submission" date="2024-07" db="EMBL/GenBank/DDBJ databases">
        <title>Two chromosome-level genome assemblies of Korean endemic species Abeliophyllum distichum and Forsythia ovata (Oleaceae).</title>
        <authorList>
            <person name="Jang H."/>
        </authorList>
    </citation>
    <scope>NUCLEOTIDE SEQUENCE [LARGE SCALE GENOMIC DNA]</scope>
</reference>
<keyword evidence="2" id="KW-1185">Reference proteome</keyword>
<dbReference type="EMBL" id="JBFOLJ010000011">
    <property type="protein sequence ID" value="KAL2494929.1"/>
    <property type="molecule type" value="Genomic_DNA"/>
</dbReference>
<evidence type="ECO:0000313" key="1">
    <source>
        <dbReference type="EMBL" id="KAL2494929.1"/>
    </source>
</evidence>
<gene>
    <name evidence="1" type="ORF">Fot_38686</name>
</gene>
<dbReference type="Proteomes" id="UP001604277">
    <property type="component" value="Unassembled WGS sequence"/>
</dbReference>
<organism evidence="1 2">
    <name type="scientific">Forsythia ovata</name>
    <dbReference type="NCBI Taxonomy" id="205694"/>
    <lineage>
        <taxon>Eukaryota</taxon>
        <taxon>Viridiplantae</taxon>
        <taxon>Streptophyta</taxon>
        <taxon>Embryophyta</taxon>
        <taxon>Tracheophyta</taxon>
        <taxon>Spermatophyta</taxon>
        <taxon>Magnoliopsida</taxon>
        <taxon>eudicotyledons</taxon>
        <taxon>Gunneridae</taxon>
        <taxon>Pentapetalae</taxon>
        <taxon>asterids</taxon>
        <taxon>lamiids</taxon>
        <taxon>Lamiales</taxon>
        <taxon>Oleaceae</taxon>
        <taxon>Forsythieae</taxon>
        <taxon>Forsythia</taxon>
    </lineage>
</organism>
<evidence type="ECO:0000313" key="2">
    <source>
        <dbReference type="Proteomes" id="UP001604277"/>
    </source>
</evidence>
<dbReference type="AlphaFoldDB" id="A0ABD1S2H2"/>
<comment type="caution">
    <text evidence="1">The sequence shown here is derived from an EMBL/GenBank/DDBJ whole genome shotgun (WGS) entry which is preliminary data.</text>
</comment>